<protein>
    <submittedName>
        <fullName evidence="2">Molybdopterin or thiamine biosynthesis adenylyltransferase</fullName>
    </submittedName>
</protein>
<dbReference type="Gene3D" id="3.40.50.720">
    <property type="entry name" value="NAD(P)-binding Rossmann-like Domain"/>
    <property type="match status" value="1"/>
</dbReference>
<keyword evidence="2" id="KW-0808">Transferase</keyword>
<evidence type="ECO:0000313" key="2">
    <source>
        <dbReference type="EMBL" id="SFQ71320.1"/>
    </source>
</evidence>
<accession>A0A1I6ARI7</accession>
<feature type="domain" description="THIF-type NAD/FAD binding fold" evidence="1">
    <location>
        <begin position="4"/>
        <end position="242"/>
    </location>
</feature>
<dbReference type="PANTHER" id="PTHR10953">
    <property type="entry name" value="UBIQUITIN-ACTIVATING ENZYME E1"/>
    <property type="match status" value="1"/>
</dbReference>
<evidence type="ECO:0000259" key="1">
    <source>
        <dbReference type="Pfam" id="PF00899"/>
    </source>
</evidence>
<keyword evidence="2" id="KW-0548">Nucleotidyltransferase</keyword>
<dbReference type="CDD" id="cd00757">
    <property type="entry name" value="ThiF_MoeB_HesA_family"/>
    <property type="match status" value="1"/>
</dbReference>
<dbReference type="PANTHER" id="PTHR10953:SF102">
    <property type="entry name" value="ADENYLYLTRANSFERASE AND SULFURTRANSFERASE MOCS3"/>
    <property type="match status" value="1"/>
</dbReference>
<dbReference type="GeneID" id="93711546"/>
<dbReference type="InterPro" id="IPR000594">
    <property type="entry name" value="ThiF_NAD_FAD-bd"/>
</dbReference>
<dbReference type="SUPFAM" id="SSF69572">
    <property type="entry name" value="Activating enzymes of the ubiquitin-like proteins"/>
    <property type="match status" value="1"/>
</dbReference>
<keyword evidence="3" id="KW-1185">Reference proteome</keyword>
<evidence type="ECO:0000313" key="3">
    <source>
        <dbReference type="Proteomes" id="UP000182762"/>
    </source>
</evidence>
<proteinExistence type="predicted"/>
<gene>
    <name evidence="2" type="ORF">SAMN02745910_02922</name>
</gene>
<dbReference type="RefSeq" id="WP_061803223.1">
    <property type="nucleotide sequence ID" value="NZ_FOXX01000007.1"/>
</dbReference>
<organism evidence="2 3">
    <name type="scientific">Priestia endophytica DSM 13796</name>
    <dbReference type="NCBI Taxonomy" id="1121089"/>
    <lineage>
        <taxon>Bacteria</taxon>
        <taxon>Bacillati</taxon>
        <taxon>Bacillota</taxon>
        <taxon>Bacilli</taxon>
        <taxon>Bacillales</taxon>
        <taxon>Bacillaceae</taxon>
        <taxon>Priestia</taxon>
    </lineage>
</organism>
<dbReference type="Pfam" id="PF00899">
    <property type="entry name" value="ThiF"/>
    <property type="match status" value="1"/>
</dbReference>
<name>A0A1I6ARI7_9BACI</name>
<dbReference type="InterPro" id="IPR035985">
    <property type="entry name" value="Ubiquitin-activating_enz"/>
</dbReference>
<comment type="caution">
    <text evidence="2">The sequence shown here is derived from an EMBL/GenBank/DDBJ whole genome shotgun (WGS) entry which is preliminary data.</text>
</comment>
<dbReference type="InterPro" id="IPR045886">
    <property type="entry name" value="ThiF/MoeB/HesA"/>
</dbReference>
<dbReference type="Proteomes" id="UP000182762">
    <property type="component" value="Unassembled WGS sequence"/>
</dbReference>
<dbReference type="EMBL" id="FOXX01000007">
    <property type="protein sequence ID" value="SFQ71320.1"/>
    <property type="molecule type" value="Genomic_DNA"/>
</dbReference>
<sequence length="339" mass="38220">MTRYSRQELFAPIGKKGQGNIAKKHVLMIGAGALGTGNAEALVRAGIRKLTIVDRDYVEWSNLQRQQLYTEQDAKEQTPKAIAAKKRLEQINSEVEIEAHTLDVTSLELENLLKQDSVDLIMDATDNFDIRFIINDMAQRENIPWIYGACVGSYGLSYTILPGETPCLHCLMKTVPLGGATCDTVGIIAPAVMMVTAYQVAEAMKILVEDFEAVNRKLVSFDLWKNQQTAISVDKLKRDDCPSCGVSPLYPHLKYENQLKTAVLCGRDTVQIRVPKREEVDLMRIEKDLSSTHTVKRNPFLLSFEEGDIRIVLFKDGRVFLHGLKDIKEAKKVYHRYFG</sequence>
<dbReference type="NCBIfam" id="NF009123">
    <property type="entry name" value="PRK12475.1"/>
    <property type="match status" value="1"/>
</dbReference>
<dbReference type="GO" id="GO:0016779">
    <property type="term" value="F:nucleotidyltransferase activity"/>
    <property type="evidence" value="ECO:0007669"/>
    <property type="project" value="UniProtKB-KW"/>
</dbReference>
<reference evidence="2 3" key="1">
    <citation type="submission" date="2016-10" db="EMBL/GenBank/DDBJ databases">
        <authorList>
            <person name="Varghese N."/>
            <person name="Submissions S."/>
        </authorList>
    </citation>
    <scope>NUCLEOTIDE SEQUENCE [LARGE SCALE GENOMIC DNA]</scope>
    <source>
        <strain evidence="2 3">DSM 13796</strain>
    </source>
</reference>